<dbReference type="InterPro" id="IPR013057">
    <property type="entry name" value="AA_transpt_TM"/>
</dbReference>
<feature type="transmembrane region" description="Helical" evidence="8">
    <location>
        <begin position="360"/>
        <end position="387"/>
    </location>
</feature>
<feature type="region of interest" description="Disordered" evidence="7">
    <location>
        <begin position="1"/>
        <end position="20"/>
    </location>
</feature>
<dbReference type="AlphaFoldDB" id="A0A9W7BEK2"/>
<feature type="transmembrane region" description="Helical" evidence="8">
    <location>
        <begin position="183"/>
        <end position="205"/>
    </location>
</feature>
<feature type="region of interest" description="Disordered" evidence="7">
    <location>
        <begin position="77"/>
        <end position="111"/>
    </location>
</feature>
<evidence type="ECO:0000256" key="2">
    <source>
        <dbReference type="ARBA" id="ARBA00022448"/>
    </source>
</evidence>
<keyword evidence="6 8" id="KW-0472">Membrane</keyword>
<feature type="region of interest" description="Disordered" evidence="7">
    <location>
        <begin position="130"/>
        <end position="149"/>
    </location>
</feature>
<proteinExistence type="predicted"/>
<feature type="transmembrane region" description="Helical" evidence="8">
    <location>
        <begin position="226"/>
        <end position="254"/>
    </location>
</feature>
<evidence type="ECO:0000256" key="6">
    <source>
        <dbReference type="ARBA" id="ARBA00023136"/>
    </source>
</evidence>
<dbReference type="PANTHER" id="PTHR22950">
    <property type="entry name" value="AMINO ACID TRANSPORTER"/>
    <property type="match status" value="1"/>
</dbReference>
<reference evidence="11" key="1">
    <citation type="journal article" date="2023" name="Commun. Biol.">
        <title>Genome analysis of Parmales, the sister group of diatoms, reveals the evolutionary specialization of diatoms from phago-mixotrophs to photoautotrophs.</title>
        <authorList>
            <person name="Ban H."/>
            <person name="Sato S."/>
            <person name="Yoshikawa S."/>
            <person name="Yamada K."/>
            <person name="Nakamura Y."/>
            <person name="Ichinomiya M."/>
            <person name="Sato N."/>
            <person name="Blanc-Mathieu R."/>
            <person name="Endo H."/>
            <person name="Kuwata A."/>
            <person name="Ogata H."/>
        </authorList>
    </citation>
    <scope>NUCLEOTIDE SEQUENCE [LARGE SCALE GENOMIC DNA]</scope>
    <source>
        <strain evidence="11">NIES 3699</strain>
    </source>
</reference>
<dbReference type="GO" id="GO:0015179">
    <property type="term" value="F:L-amino acid transmembrane transporter activity"/>
    <property type="evidence" value="ECO:0007669"/>
    <property type="project" value="TreeGrafter"/>
</dbReference>
<feature type="transmembrane region" description="Helical" evidence="8">
    <location>
        <begin position="327"/>
        <end position="348"/>
    </location>
</feature>
<sequence>MWEERGGIPIQQDEERGDDDEQGMLLSQSVPSSTIHRNNKSIADFLETFPATYQQARAATTIHFIPLVKAASSNSGLRSLNRGFTTPDPPSLTSRQVLRDNDPLRSGRISPKSSLDLKTLKKNYGAIQQESHSPQWRASPKSQSATPPAGTLTVTQSTFSLINILLGVGILTIPYSLVVVGSWQIAVLFIIIPFSLATAATSILMGQVLSAHPGSPSFTALTFKAYGIAMSLIVSVLLYFELFSCLSIFITAMADHLHGLHGDIDLSTWHFIVVGVLLPNIFIFDSPSSLSRLSAIGTTASLLIVFSVVLYPILYNVDPPPITAKTTVSSFSTSLGLAAYCFSGHAILPSIYSSLENKRAFPAVVASSYIVVLIAMAAVGGAGLLSFGSEVKDQVTLSMGAGRPDSYWIKALGGVMVVTTFSKFFLTLYPLVLGVSEVLTGLGRGGSERSIALSMLAGSYVFATAVPGFGALCSLVGLVCTMAISLIAPALLHLKLVETGWMGKIVDVIIILGGAVAMIFGTWQVVLEQF</sequence>
<evidence type="ECO:0000259" key="9">
    <source>
        <dbReference type="Pfam" id="PF01490"/>
    </source>
</evidence>
<feature type="transmembrane region" description="Helical" evidence="8">
    <location>
        <begin position="475"/>
        <end position="494"/>
    </location>
</feature>
<keyword evidence="11" id="KW-1185">Reference proteome</keyword>
<evidence type="ECO:0000256" key="8">
    <source>
        <dbReference type="SAM" id="Phobius"/>
    </source>
</evidence>
<comment type="caution">
    <text evidence="10">The sequence shown here is derived from an EMBL/GenBank/DDBJ whole genome shotgun (WGS) entry which is preliminary data.</text>
</comment>
<evidence type="ECO:0000256" key="7">
    <source>
        <dbReference type="SAM" id="MobiDB-lite"/>
    </source>
</evidence>
<evidence type="ECO:0000313" key="10">
    <source>
        <dbReference type="EMBL" id="GMH85254.1"/>
    </source>
</evidence>
<gene>
    <name evidence="10" type="ORF">TrVE_jg13623</name>
</gene>
<dbReference type="GO" id="GO:0005774">
    <property type="term" value="C:vacuolar membrane"/>
    <property type="evidence" value="ECO:0007669"/>
    <property type="project" value="TreeGrafter"/>
</dbReference>
<comment type="subcellular location">
    <subcellularLocation>
        <location evidence="1">Membrane</location>
        <topology evidence="1">Multi-pass membrane protein</topology>
    </subcellularLocation>
</comment>
<feature type="transmembrane region" description="Helical" evidence="8">
    <location>
        <begin position="159"/>
        <end position="177"/>
    </location>
</feature>
<dbReference type="EMBL" id="BRXX01000046">
    <property type="protein sequence ID" value="GMH85254.1"/>
    <property type="molecule type" value="Genomic_DNA"/>
</dbReference>
<feature type="transmembrane region" description="Helical" evidence="8">
    <location>
        <begin position="407"/>
        <end position="429"/>
    </location>
</feature>
<protein>
    <recommendedName>
        <fullName evidence="9">Amino acid transporter transmembrane domain-containing protein</fullName>
    </recommendedName>
</protein>
<evidence type="ECO:0000256" key="3">
    <source>
        <dbReference type="ARBA" id="ARBA00022692"/>
    </source>
</evidence>
<evidence type="ECO:0000256" key="1">
    <source>
        <dbReference type="ARBA" id="ARBA00004141"/>
    </source>
</evidence>
<name>A0A9W7BEK2_9STRA</name>
<feature type="domain" description="Amino acid transporter transmembrane" evidence="9">
    <location>
        <begin position="151"/>
        <end position="526"/>
    </location>
</feature>
<keyword evidence="3 8" id="KW-0812">Transmembrane</keyword>
<accession>A0A9W7BEK2</accession>
<feature type="transmembrane region" description="Helical" evidence="8">
    <location>
        <begin position="506"/>
        <end position="526"/>
    </location>
</feature>
<dbReference type="Pfam" id="PF01490">
    <property type="entry name" value="Aa_trans"/>
    <property type="match status" value="1"/>
</dbReference>
<keyword evidence="5 8" id="KW-1133">Transmembrane helix</keyword>
<feature type="transmembrane region" description="Helical" evidence="8">
    <location>
        <begin position="296"/>
        <end position="315"/>
    </location>
</feature>
<dbReference type="PANTHER" id="PTHR22950:SF692">
    <property type="entry name" value="TRANSMEMBRANE AMINO ACID TRANSPORTER FAMILY PROTEIN"/>
    <property type="match status" value="1"/>
</dbReference>
<evidence type="ECO:0000256" key="4">
    <source>
        <dbReference type="ARBA" id="ARBA00022970"/>
    </source>
</evidence>
<keyword evidence="2" id="KW-0813">Transport</keyword>
<evidence type="ECO:0000313" key="11">
    <source>
        <dbReference type="Proteomes" id="UP001165160"/>
    </source>
</evidence>
<organism evidence="10 11">
    <name type="scientific">Triparma verrucosa</name>
    <dbReference type="NCBI Taxonomy" id="1606542"/>
    <lineage>
        <taxon>Eukaryota</taxon>
        <taxon>Sar</taxon>
        <taxon>Stramenopiles</taxon>
        <taxon>Ochrophyta</taxon>
        <taxon>Bolidophyceae</taxon>
        <taxon>Parmales</taxon>
        <taxon>Triparmaceae</taxon>
        <taxon>Triparma</taxon>
    </lineage>
</organism>
<dbReference type="Proteomes" id="UP001165160">
    <property type="component" value="Unassembled WGS sequence"/>
</dbReference>
<feature type="transmembrane region" description="Helical" evidence="8">
    <location>
        <begin position="266"/>
        <end position="284"/>
    </location>
</feature>
<evidence type="ECO:0000256" key="5">
    <source>
        <dbReference type="ARBA" id="ARBA00022989"/>
    </source>
</evidence>
<keyword evidence="4" id="KW-0029">Amino-acid transport</keyword>